<feature type="compositionally biased region" description="Gly residues" evidence="1">
    <location>
        <begin position="192"/>
        <end position="204"/>
    </location>
</feature>
<gene>
    <name evidence="2" type="ORF">MBUL_00164</name>
</gene>
<proteinExistence type="predicted"/>
<protein>
    <submittedName>
        <fullName evidence="2">Uncharacterized protein</fullName>
    </submittedName>
</protein>
<name>A0A679ITB7_9HYPH</name>
<evidence type="ECO:0000256" key="1">
    <source>
        <dbReference type="SAM" id="MobiDB-lite"/>
    </source>
</evidence>
<dbReference type="Gene3D" id="2.150.10.10">
    <property type="entry name" value="Serralysin-like metalloprotease, C-terminal"/>
    <property type="match status" value="1"/>
</dbReference>
<organism evidence="2">
    <name type="scientific">Methylobacterium bullatum</name>
    <dbReference type="NCBI Taxonomy" id="570505"/>
    <lineage>
        <taxon>Bacteria</taxon>
        <taxon>Pseudomonadati</taxon>
        <taxon>Pseudomonadota</taxon>
        <taxon>Alphaproteobacteria</taxon>
        <taxon>Hyphomicrobiales</taxon>
        <taxon>Methylobacteriaceae</taxon>
        <taxon>Methylobacterium</taxon>
    </lineage>
</organism>
<dbReference type="InterPro" id="IPR011049">
    <property type="entry name" value="Serralysin-like_metalloprot_C"/>
</dbReference>
<dbReference type="EMBL" id="LR743504">
    <property type="protein sequence ID" value="CAA2099460.1"/>
    <property type="molecule type" value="Genomic_DNA"/>
</dbReference>
<feature type="region of interest" description="Disordered" evidence="1">
    <location>
        <begin position="127"/>
        <end position="244"/>
    </location>
</feature>
<reference evidence="2" key="1">
    <citation type="submission" date="2019-12" db="EMBL/GenBank/DDBJ databases">
        <authorList>
            <person name="Cremers G."/>
        </authorList>
    </citation>
    <scope>NUCLEOTIDE SEQUENCE</scope>
    <source>
        <strain evidence="2">Mbul1</strain>
    </source>
</reference>
<accession>A0A679ITB7</accession>
<dbReference type="SUPFAM" id="SSF51120">
    <property type="entry name" value="beta-Roll"/>
    <property type="match status" value="1"/>
</dbReference>
<sequence length="244" mass="25861">MADPERRAPPLLCSSPFYAAIPEMDEPTHERSALSLAEAVTLSPARRFRTGVQKRTPGVAGGAGFVHRPTGNHTLNGFSGTDVLVRGSGTNALIGGTSLDTVVFNRSVTPHTLDTTTYSGMRTIRSSSMARSLSPFDAANCRNARSRSPARTQPSPSMRATGSSSRPGTVWSSTAPMGGKPPSIPSPSRGYADGGGLHRGGRGFGLFSDLRHRDRSRRRERRAPSADSGGLTRRRASGQEACRG</sequence>
<evidence type="ECO:0000313" key="2">
    <source>
        <dbReference type="EMBL" id="CAA2099460.1"/>
    </source>
</evidence>
<dbReference type="AlphaFoldDB" id="A0A679ITB7"/>
<feature type="compositionally biased region" description="Polar residues" evidence="1">
    <location>
        <begin position="149"/>
        <end position="175"/>
    </location>
</feature>